<evidence type="ECO:0000256" key="2">
    <source>
        <dbReference type="ARBA" id="ARBA00012543"/>
    </source>
</evidence>
<proteinExistence type="predicted"/>
<dbReference type="GO" id="GO:0071555">
    <property type="term" value="P:cell wall organization"/>
    <property type="evidence" value="ECO:0007669"/>
    <property type="project" value="UniProtKB-KW"/>
</dbReference>
<keyword evidence="9" id="KW-0961">Cell wall biogenesis/degradation</keyword>
<evidence type="ECO:0000313" key="14">
    <source>
        <dbReference type="Proteomes" id="UP000195871"/>
    </source>
</evidence>
<evidence type="ECO:0000256" key="7">
    <source>
        <dbReference type="ARBA" id="ARBA00022989"/>
    </source>
</evidence>
<organism evidence="13 14">
    <name type="scientific">Pichia kudriavzevii</name>
    <name type="common">Yeast</name>
    <name type="synonym">Issatchenkia orientalis</name>
    <dbReference type="NCBI Taxonomy" id="4909"/>
    <lineage>
        <taxon>Eukaryota</taxon>
        <taxon>Fungi</taxon>
        <taxon>Dikarya</taxon>
        <taxon>Ascomycota</taxon>
        <taxon>Saccharomycotina</taxon>
        <taxon>Pichiomycetes</taxon>
        <taxon>Pichiales</taxon>
        <taxon>Pichiaceae</taxon>
        <taxon>Pichia</taxon>
    </lineage>
</organism>
<evidence type="ECO:0000313" key="13">
    <source>
        <dbReference type="EMBL" id="OUT23271.1"/>
    </source>
</evidence>
<dbReference type="InterPro" id="IPR004835">
    <property type="entry name" value="Chitin_synth"/>
</dbReference>
<feature type="compositionally biased region" description="Basic and acidic residues" evidence="10">
    <location>
        <begin position="75"/>
        <end position="87"/>
    </location>
</feature>
<keyword evidence="7 11" id="KW-1133">Transmembrane helix</keyword>
<evidence type="ECO:0000259" key="12">
    <source>
        <dbReference type="Pfam" id="PF08407"/>
    </source>
</evidence>
<dbReference type="Pfam" id="PF01644">
    <property type="entry name" value="Chitin_synth_1"/>
    <property type="match status" value="2"/>
</dbReference>
<feature type="domain" description="Chitin synthase N-terminal" evidence="12">
    <location>
        <begin position="269"/>
        <end position="347"/>
    </location>
</feature>
<dbReference type="InterPro" id="IPR029044">
    <property type="entry name" value="Nucleotide-diphossugar_trans"/>
</dbReference>
<dbReference type="GO" id="GO:0006031">
    <property type="term" value="P:chitin biosynthetic process"/>
    <property type="evidence" value="ECO:0007669"/>
    <property type="project" value="TreeGrafter"/>
</dbReference>
<feature type="region of interest" description="Disordered" evidence="10">
    <location>
        <begin position="182"/>
        <end position="213"/>
    </location>
</feature>
<name>A0A1Z8JRT3_PICKU</name>
<keyword evidence="8 11" id="KW-0472">Membrane</keyword>
<keyword evidence="5" id="KW-0808">Transferase</keyword>
<dbReference type="Proteomes" id="UP000195871">
    <property type="component" value="Unassembled WGS sequence"/>
</dbReference>
<feature type="transmembrane region" description="Helical" evidence="11">
    <location>
        <begin position="801"/>
        <end position="825"/>
    </location>
</feature>
<keyword evidence="4" id="KW-0328">Glycosyltransferase</keyword>
<dbReference type="EMBL" id="NHMM01000002">
    <property type="protein sequence ID" value="OUT23271.1"/>
    <property type="molecule type" value="Genomic_DNA"/>
</dbReference>
<evidence type="ECO:0000256" key="3">
    <source>
        <dbReference type="ARBA" id="ARBA00022475"/>
    </source>
</evidence>
<dbReference type="EC" id="2.4.1.16" evidence="2"/>
<keyword evidence="3" id="KW-1003">Cell membrane</keyword>
<dbReference type="PANTHER" id="PTHR22914">
    <property type="entry name" value="CHITIN SYNTHASE"/>
    <property type="match status" value="1"/>
</dbReference>
<gene>
    <name evidence="13" type="ORF">CAS74_001589</name>
</gene>
<keyword evidence="6 11" id="KW-0812">Transmembrane</keyword>
<evidence type="ECO:0000256" key="1">
    <source>
        <dbReference type="ARBA" id="ARBA00004651"/>
    </source>
</evidence>
<feature type="transmembrane region" description="Helical" evidence="11">
    <location>
        <begin position="866"/>
        <end position="892"/>
    </location>
</feature>
<feature type="transmembrane region" description="Helical" evidence="11">
    <location>
        <begin position="995"/>
        <end position="1013"/>
    </location>
</feature>
<evidence type="ECO:0000256" key="9">
    <source>
        <dbReference type="ARBA" id="ARBA00023316"/>
    </source>
</evidence>
<feature type="transmembrane region" description="Helical" evidence="11">
    <location>
        <begin position="1051"/>
        <end position="1074"/>
    </location>
</feature>
<dbReference type="GO" id="GO:0030428">
    <property type="term" value="C:cell septum"/>
    <property type="evidence" value="ECO:0007669"/>
    <property type="project" value="TreeGrafter"/>
</dbReference>
<evidence type="ECO:0000256" key="6">
    <source>
        <dbReference type="ARBA" id="ARBA00022692"/>
    </source>
</evidence>
<dbReference type="InterPro" id="IPR013616">
    <property type="entry name" value="Chitin_synth_N"/>
</dbReference>
<dbReference type="VEuPathDB" id="FungiDB:C5L36_0A03820"/>
<feature type="region of interest" description="Disordered" evidence="10">
    <location>
        <begin position="72"/>
        <end position="115"/>
    </location>
</feature>
<dbReference type="CDD" id="cd04190">
    <property type="entry name" value="Chitin_synth_C"/>
    <property type="match status" value="1"/>
</dbReference>
<accession>A0A1Z8JRT3</accession>
<feature type="transmembrane region" description="Helical" evidence="11">
    <location>
        <begin position="770"/>
        <end position="789"/>
    </location>
</feature>
<dbReference type="SUPFAM" id="SSF53448">
    <property type="entry name" value="Nucleotide-diphospho-sugar transferases"/>
    <property type="match status" value="1"/>
</dbReference>
<comment type="subcellular location">
    <subcellularLocation>
        <location evidence="1">Cell membrane</location>
        <topology evidence="1">Multi-pass membrane protein</topology>
    </subcellularLocation>
</comment>
<dbReference type="PANTHER" id="PTHR22914:SF9">
    <property type="entry name" value="CHITIN SYNTHASE 1"/>
    <property type="match status" value="1"/>
</dbReference>
<evidence type="ECO:0000256" key="5">
    <source>
        <dbReference type="ARBA" id="ARBA00022679"/>
    </source>
</evidence>
<dbReference type="Pfam" id="PF08407">
    <property type="entry name" value="Chitin_synth_1N"/>
    <property type="match status" value="1"/>
</dbReference>
<comment type="caution">
    <text evidence="13">The sequence shown here is derived from an EMBL/GenBank/DDBJ whole genome shotgun (WGS) entry which is preliminary data.</text>
</comment>
<evidence type="ECO:0000256" key="10">
    <source>
        <dbReference type="SAM" id="MobiDB-lite"/>
    </source>
</evidence>
<evidence type="ECO:0000256" key="11">
    <source>
        <dbReference type="SAM" id="Phobius"/>
    </source>
</evidence>
<evidence type="ECO:0000256" key="8">
    <source>
        <dbReference type="ARBA" id="ARBA00023136"/>
    </source>
</evidence>
<dbReference type="AlphaFoldDB" id="A0A1Z8JRT3"/>
<dbReference type="GO" id="GO:0005886">
    <property type="term" value="C:plasma membrane"/>
    <property type="evidence" value="ECO:0007669"/>
    <property type="project" value="UniProtKB-SubCell"/>
</dbReference>
<feature type="compositionally biased region" description="Low complexity" evidence="10">
    <location>
        <begin position="193"/>
        <end position="206"/>
    </location>
</feature>
<feature type="transmembrane region" description="Helical" evidence="11">
    <location>
        <begin position="726"/>
        <end position="750"/>
    </location>
</feature>
<reference evidence="13 14" key="1">
    <citation type="submission" date="2017-05" db="EMBL/GenBank/DDBJ databases">
        <title>The Genome Sequence of Candida krusei Ckrusei653.</title>
        <authorList>
            <person name="Cuomo C."/>
            <person name="Forche A."/>
            <person name="Young S."/>
            <person name="Abouelleil A."/>
            <person name="Cao P."/>
            <person name="Chapman S."/>
            <person name="Cusick C."/>
            <person name="Shea T."/>
            <person name="Nusbaum C."/>
            <person name="Birren B."/>
        </authorList>
    </citation>
    <scope>NUCLEOTIDE SEQUENCE [LARGE SCALE GENOMIC DNA]</scope>
    <source>
        <strain evidence="13 14">Ckrusei653</strain>
    </source>
</reference>
<evidence type="ECO:0000256" key="4">
    <source>
        <dbReference type="ARBA" id="ARBA00022676"/>
    </source>
</evidence>
<dbReference type="GO" id="GO:0004100">
    <property type="term" value="F:chitin synthase activity"/>
    <property type="evidence" value="ECO:0007669"/>
    <property type="project" value="UniProtKB-EC"/>
</dbReference>
<sequence>MPNYDNPFAINDTDDESSYQHSILGNHEIPLTLGPFEHEHEVNGITNNTHGHRRQISVDQLQVPTNSARIISSPRRYDGSHNIRDSTDPFNTAFDDDDDDDAIGNGGDYGEREENWNPQEDMRSVNTFHNYGLDSNIEGHPMDSVSMRTNKTNGVNVYEYDHSDNSNMYETSTANILNAHGDTNSNFEYSPAHSNQQLNQHNNSQSGDRNLSFHRPDFSYYSDEFSPIFQDFERDIDEPELDNNDLFQDEVMNDQNDLKDGNFADKCDNRVELIDGKYYSFDYPVPSQLLNRIPFNGAKNLTEFNRLRYHAITADPKDYTDEDPIIKDYIQNYPLRQNIYPIKRDTELMIVCTMYNEDEILLARTLKGVFKNIKTMYNLKENKDVHPWGKDSWKKIVVVIVSDGKLKIDEKSKALLTLLGAFQEGIMQESVNNDKVNAHLFEYTTTFGIGKFDYNRENHSYNVPLVTEQTIPVQLMFLLKEENKQKINSHRWALNFLCPNLNPKVVVLLDVGTEPGPDSIFKLWKAFKDPKVGGSCGEIRAMLGNHASPNDESSIWRKIGRFIYFKFSDFVMCTINPLVAAQNFEYKMSNILDKPMESSFGFVTVLPGAFSAYRYEALKGEPLRAYFHGEDMKSATSKPAGILESNMYLAEDRILCFELVAKSEKSYLLKYVHNSYAVTDVPSHISEFVNQRRRWLNGSFFAALYSNLHFYRLLKSTHSIGRKIALVIEVIYQTINILLSWFSLSIYFLVFRILTQNIRDTFVGEKVGNILAIVFLWVYIAAFVLTFIISFGNKPNDAKYLYLLVFALFACVVIYMTFCVIVLTIESVHLIKQQIGDYSSFTASIALKYFENSKFRDLTVSLASTYALYLIGSLIFFDVFHLIACTIPYVLLSPAYINVLSVFAFCNINDISWGTKGSVTIEAPKKKAVNDDNDEKNILLLSENLENPDDLFKKAQLCMEGKNPDNDGEKAAKLESDLILENIKKSEKNYALGRTYTVSLWLICNFILLVIILRTGGLEDYSDYKNGTDTSTSTSGLSKRSYWNNMNVANIFMTVILWLVAALALVRLIGWILVNTITNESNDKNSTNLNLRALPKLKSENIKLSISKNMGSFGG</sequence>
<protein>
    <recommendedName>
        <fullName evidence="2">chitin synthase</fullName>
        <ecNumber evidence="2">2.4.1.16</ecNumber>
    </recommendedName>
</protein>